<organism evidence="7 8">
    <name type="scientific">Panicum miliaceum</name>
    <name type="common">Proso millet</name>
    <name type="synonym">Broomcorn millet</name>
    <dbReference type="NCBI Taxonomy" id="4540"/>
    <lineage>
        <taxon>Eukaryota</taxon>
        <taxon>Viridiplantae</taxon>
        <taxon>Streptophyta</taxon>
        <taxon>Embryophyta</taxon>
        <taxon>Tracheophyta</taxon>
        <taxon>Spermatophyta</taxon>
        <taxon>Magnoliopsida</taxon>
        <taxon>Liliopsida</taxon>
        <taxon>Poales</taxon>
        <taxon>Poaceae</taxon>
        <taxon>PACMAD clade</taxon>
        <taxon>Panicoideae</taxon>
        <taxon>Panicodae</taxon>
        <taxon>Paniceae</taxon>
        <taxon>Panicinae</taxon>
        <taxon>Panicum</taxon>
        <taxon>Panicum sect. Panicum</taxon>
    </lineage>
</organism>
<dbReference type="PROSITE" id="PS51375">
    <property type="entry name" value="PPR"/>
    <property type="match status" value="4"/>
</dbReference>
<feature type="coiled-coil region" evidence="5">
    <location>
        <begin position="1065"/>
        <end position="1092"/>
    </location>
</feature>
<protein>
    <recommendedName>
        <fullName evidence="9">Pentatricopeptide repeat-containing protein</fullName>
    </recommendedName>
</protein>
<feature type="compositionally biased region" description="Polar residues" evidence="6">
    <location>
        <begin position="1592"/>
        <end position="1603"/>
    </location>
</feature>
<keyword evidence="3" id="KW-0809">Transit peptide</keyword>
<comment type="similarity">
    <text evidence="1">Belongs to the WEB family.</text>
</comment>
<dbReference type="Pfam" id="PF05701">
    <property type="entry name" value="WEMBL"/>
    <property type="match status" value="1"/>
</dbReference>
<reference evidence="8" key="1">
    <citation type="journal article" date="2019" name="Nat. Commun.">
        <title>The genome of broomcorn millet.</title>
        <authorList>
            <person name="Zou C."/>
            <person name="Miki D."/>
            <person name="Li D."/>
            <person name="Tang Q."/>
            <person name="Xiao L."/>
            <person name="Rajput S."/>
            <person name="Deng P."/>
            <person name="Jia W."/>
            <person name="Huang R."/>
            <person name="Zhang M."/>
            <person name="Sun Y."/>
            <person name="Hu J."/>
            <person name="Fu X."/>
            <person name="Schnable P.S."/>
            <person name="Li F."/>
            <person name="Zhang H."/>
            <person name="Feng B."/>
            <person name="Zhu X."/>
            <person name="Liu R."/>
            <person name="Schnable J.C."/>
            <person name="Zhu J.-K."/>
            <person name="Zhang H."/>
        </authorList>
    </citation>
    <scope>NUCLEOTIDE SEQUENCE [LARGE SCALE GENOMIC DNA]</scope>
</reference>
<feature type="compositionally biased region" description="Basic and acidic residues" evidence="6">
    <location>
        <begin position="1565"/>
        <end position="1583"/>
    </location>
</feature>
<dbReference type="GO" id="GO:0009451">
    <property type="term" value="P:RNA modification"/>
    <property type="evidence" value="ECO:0007669"/>
    <property type="project" value="InterPro"/>
</dbReference>
<evidence type="ECO:0000256" key="2">
    <source>
        <dbReference type="ARBA" id="ARBA00022737"/>
    </source>
</evidence>
<feature type="region of interest" description="Disordered" evidence="6">
    <location>
        <begin position="815"/>
        <end position="861"/>
    </location>
</feature>
<dbReference type="InterPro" id="IPR046848">
    <property type="entry name" value="E_motif"/>
</dbReference>
<dbReference type="InterPro" id="IPR002885">
    <property type="entry name" value="PPR_rpt"/>
</dbReference>
<dbReference type="Proteomes" id="UP000275267">
    <property type="component" value="Unassembled WGS sequence"/>
</dbReference>
<feature type="coiled-coil region" evidence="5">
    <location>
        <begin position="1203"/>
        <end position="1293"/>
    </location>
</feature>
<sequence length="1670" mass="184798">MATHCVNLSKFFKITWVRHQSKQNRIKSFTSSAPTSEVGQLEALTVLMHNTCSLKCIRALHARLAVTGSIRENSVVTGLVERYLSLGKPAPAASLFAEAYHSRPTVYSLNLTVRCFSDHGFHRELLDLYRELCGIGSDNFTFPPVIKACTTVSCLRMGREVHCRVLRTGHGGNVGVQTALLDLYAKAGQIDVSRRVFDGMVERDLISWNAMVSGYSLNGCFQEAVEALHEMQQGGMRLNASTLVGIIAILLFCCFTEKSNLMWNSMISGYLVNNEWNMALDAFCKMQIEGVAPDATGIINVISGCRHTKDLHVAKSIHAYAVRNRFESNQSVMNALLAMYADCGDISTSYTIFQKMEVRMLISWNTMISGFAETGDSEASLMLFCQMCHKEVQFDLVTLIGVISSLSVSEDAIVGESVHSLAIKSGCNSDVSLTNALITMYTNCGVVEAEPVAREVYTRADMLVHIFKHMLFLNVKPDAVTMLSLISACSQLGDADFAACVMALILQRGFSAKALVLNALIDMHSRCGSISFARELFDNSVEKDSVTWGAMINAYCMHGNGEAALNLFSVMISSGVDPDDITFVSILSACSHSGFVEQGRRLFKSLQADYGITPRMEHYACMADLLGRTGHLDEAYDIVRSMPFRPSDNLLESLLGACRFHGNSKIGESVGKLLIESEHGKSRSYVMLSNIYASAGKWSDCEQLRSDMEAKGLRKDVGFPKKIAGHVNVSNKFVELRLERMADKKIEEAGSSDIVSSPKSLQSSVGPKLIEGTDEDYHSNLLKAASANFEAPMQQEYTISLVLAENKNSLQEISVEQKVPTGDSNLSPKVDSSEMTSTNEVQDGIPSSSSETHDDSNTVRSNTARSMLEASIQQECPMRLILTDGKEDLHEVSVEQKVPIGDYVALSPKAGSCELPSINKIPDSFPTSSSEEAQDDSIKMKASEVNVCAASQSLLRLSEGVQDDASCIDSGKVTCGTPPAILKKVKEDKPLIVNRFHKHQMDLGDTRQKVPAPVSRSSTSKYLRMDKTTVDTTTPIESVKVAASKFGGSINWKTHRSQTARESDHDHIILELDKLKNEISECKRQAEAAEAAKLSVFNELERTKNIIDEMTHVLERQQAIEVDAKEDLELFQFILQEMEEGVAFDNSIVAEEKLNNIQERRKSLVAKVMLVKDDFRKVQEDYDSLLTETDISVRKAQTAFAMSKDAERQVEELTIELQRLKEVFDLAQSTCHDAEELEKGTLMARDEDCLAWEKDLRQAEEELNQISMELSSVQELQSKLDKSSSLLLDLKNEVATYMEAKLIEEAQEQESGTHKSMQEEAIILSRNELEEHRKSIAKVTDELCVLKATAASLKSDLNKEKAALAAIQQREAMASITIQSLKVEIKLSQQELEAVRAKEKERGDRAVELPKVLQDAAKEANEAKSITAKTQEELRKAEEEVEQAKAALSTMESRLEAVLREVEVAKESQRLALNALEGTKVAANIKQQGSSQMITLDVEEYTSLVERSHRAEELVHEKTAAAIAQVEAAKESESRTLSILNETYKALEERKQALLAATERADRATEGKLAMEQELRRWREENGRRRRAGDQASKSEAKPSNTAEIIRGHTKCTIKEDSCAASSVHPLSDASGRSSPSDLALQAKTRKAKKLSFFPRVIMFLGRRRLKAAR</sequence>
<dbReference type="Pfam" id="PF13041">
    <property type="entry name" value="PPR_2"/>
    <property type="match status" value="1"/>
</dbReference>
<keyword evidence="5" id="KW-0175">Coiled coil</keyword>
<feature type="repeat" description="PPR" evidence="4">
    <location>
        <begin position="259"/>
        <end position="293"/>
    </location>
</feature>
<accession>A0A3L6S349</accession>
<keyword evidence="2" id="KW-0677">Repeat</keyword>
<comment type="caution">
    <text evidence="7">The sequence shown here is derived from an EMBL/GenBank/DDBJ whole genome shotgun (WGS) entry which is preliminary data.</text>
</comment>
<keyword evidence="8" id="KW-1185">Reference proteome</keyword>
<dbReference type="OrthoDB" id="1902039at2759"/>
<feature type="repeat" description="PPR" evidence="4">
    <location>
        <begin position="360"/>
        <end position="394"/>
    </location>
</feature>
<feature type="region of interest" description="Disordered" evidence="6">
    <location>
        <begin position="1565"/>
        <end position="1605"/>
    </location>
</feature>
<dbReference type="FunFam" id="1.25.40.10:FF:000364">
    <property type="entry name" value="Pentatricopeptide repeat (PPR-like) superfamily protein"/>
    <property type="match status" value="1"/>
</dbReference>
<dbReference type="InterPro" id="IPR011990">
    <property type="entry name" value="TPR-like_helical_dom_sf"/>
</dbReference>
<feature type="repeat" description="PPR" evidence="4">
    <location>
        <begin position="204"/>
        <end position="238"/>
    </location>
</feature>
<dbReference type="EMBL" id="PQIB02000005">
    <property type="protein sequence ID" value="RLN15391.1"/>
    <property type="molecule type" value="Genomic_DNA"/>
</dbReference>
<dbReference type="GO" id="GO:0003723">
    <property type="term" value="F:RNA binding"/>
    <property type="evidence" value="ECO:0007669"/>
    <property type="project" value="InterPro"/>
</dbReference>
<dbReference type="InterPro" id="IPR008545">
    <property type="entry name" value="Web"/>
</dbReference>
<dbReference type="Pfam" id="PF01535">
    <property type="entry name" value="PPR"/>
    <property type="match status" value="4"/>
</dbReference>
<name>A0A3L6S349_PANMI</name>
<evidence type="ECO:0000256" key="6">
    <source>
        <dbReference type="SAM" id="MobiDB-lite"/>
    </source>
</evidence>
<evidence type="ECO:0000256" key="3">
    <source>
        <dbReference type="ARBA" id="ARBA00022946"/>
    </source>
</evidence>
<proteinExistence type="inferred from homology"/>
<feature type="repeat" description="PPR" evidence="4">
    <location>
        <begin position="544"/>
        <end position="578"/>
    </location>
</feature>
<dbReference type="NCBIfam" id="TIGR00756">
    <property type="entry name" value="PPR"/>
    <property type="match status" value="4"/>
</dbReference>
<dbReference type="FunFam" id="1.25.40.10:FF:000975">
    <property type="entry name" value="Pentatricopeptide repeat-containing protein"/>
    <property type="match status" value="1"/>
</dbReference>
<dbReference type="STRING" id="4540.A0A3L6S349"/>
<evidence type="ECO:0008006" key="9">
    <source>
        <dbReference type="Google" id="ProtNLM"/>
    </source>
</evidence>
<evidence type="ECO:0000313" key="8">
    <source>
        <dbReference type="Proteomes" id="UP000275267"/>
    </source>
</evidence>
<dbReference type="Gene3D" id="1.25.40.10">
    <property type="entry name" value="Tetratricopeptide repeat domain"/>
    <property type="match status" value="4"/>
</dbReference>
<dbReference type="PANTHER" id="PTHR47926">
    <property type="entry name" value="PENTATRICOPEPTIDE REPEAT-CONTAINING PROTEIN"/>
    <property type="match status" value="1"/>
</dbReference>
<feature type="compositionally biased region" description="Polar residues" evidence="6">
    <location>
        <begin position="833"/>
        <end position="850"/>
    </location>
</feature>
<evidence type="ECO:0000256" key="4">
    <source>
        <dbReference type="PROSITE-ProRule" id="PRU00708"/>
    </source>
</evidence>
<evidence type="ECO:0000313" key="7">
    <source>
        <dbReference type="EMBL" id="RLN15391.1"/>
    </source>
</evidence>
<dbReference type="PANTHER" id="PTHR47926:SF544">
    <property type="entry name" value="PENTACOTRIPEPTIDE-REPEAT REGION OF PRORP DOMAIN-CONTAINING PROTEIN"/>
    <property type="match status" value="1"/>
</dbReference>
<dbReference type="Pfam" id="PF20431">
    <property type="entry name" value="E_motif"/>
    <property type="match status" value="1"/>
</dbReference>
<feature type="coiled-coil region" evidence="5">
    <location>
        <begin position="1350"/>
        <end position="1468"/>
    </location>
</feature>
<dbReference type="InterPro" id="IPR046960">
    <property type="entry name" value="PPR_At4g14850-like_plant"/>
</dbReference>
<evidence type="ECO:0000256" key="5">
    <source>
        <dbReference type="SAM" id="Coils"/>
    </source>
</evidence>
<dbReference type="FunFam" id="1.25.40.10:FF:000073">
    <property type="entry name" value="Pentatricopeptide repeat-containing protein chloroplastic"/>
    <property type="match status" value="1"/>
</dbReference>
<evidence type="ECO:0000256" key="1">
    <source>
        <dbReference type="ARBA" id="ARBA00005485"/>
    </source>
</evidence>
<gene>
    <name evidence="7" type="ORF">C2845_PM02G35370</name>
</gene>